<keyword evidence="8 21" id="KW-0349">Heme</keyword>
<dbReference type="InterPro" id="IPR023615">
    <property type="entry name" value="Cyt_c_Oxase_su1_BS"/>
</dbReference>
<dbReference type="EMBL" id="VJMG01000024">
    <property type="protein sequence ID" value="TRL39069.1"/>
    <property type="molecule type" value="Genomic_DNA"/>
</dbReference>
<dbReference type="RefSeq" id="WP_143125169.1">
    <property type="nucleotide sequence ID" value="NZ_VJMG01000024.1"/>
</dbReference>
<evidence type="ECO:0000256" key="18">
    <source>
        <dbReference type="ARBA" id="ARBA00047816"/>
    </source>
</evidence>
<dbReference type="EC" id="7.1.1.9" evidence="5"/>
<comment type="caution">
    <text evidence="25">The sequence shown here is derived from an EMBL/GenBank/DDBJ whole genome shotgun (WGS) entry which is preliminary data.</text>
</comment>
<gene>
    <name evidence="25" type="primary">ccoN</name>
    <name evidence="25" type="ORF">FNA46_10585</name>
</gene>
<feature type="domain" description="Cytochrome oxidase subunit I profile" evidence="24">
    <location>
        <begin position="36"/>
        <end position="541"/>
    </location>
</feature>
<keyword evidence="13 22" id="KW-0249">Electron transport</keyword>
<dbReference type="Proteomes" id="UP000316801">
    <property type="component" value="Unassembled WGS sequence"/>
</dbReference>
<feature type="binding site" description="axial binding residue" evidence="21">
    <location>
        <position position="406"/>
    </location>
    <ligand>
        <name>heme b</name>
        <dbReference type="ChEBI" id="CHEBI:60344"/>
        <label>2; high-spin</label>
    </ligand>
    <ligandPart>
        <name>Fe</name>
        <dbReference type="ChEBI" id="CHEBI:18248"/>
    </ligandPart>
</feature>
<feature type="transmembrane region" description="Helical" evidence="23">
    <location>
        <begin position="298"/>
        <end position="315"/>
    </location>
</feature>
<dbReference type="GO" id="GO:0005886">
    <property type="term" value="C:plasma membrane"/>
    <property type="evidence" value="ECO:0007669"/>
    <property type="project" value="UniProtKB-SubCell"/>
</dbReference>
<keyword evidence="14 23" id="KW-1133">Transmembrane helix</keyword>
<feature type="transmembrane region" description="Helical" evidence="23">
    <location>
        <begin position="367"/>
        <end position="387"/>
    </location>
</feature>
<feature type="binding site" evidence="21">
    <location>
        <position position="319"/>
    </location>
    <ligand>
        <name>Cu cation</name>
        <dbReference type="ChEBI" id="CHEBI:23378"/>
        <label>B</label>
    </ligand>
</feature>
<feature type="transmembrane region" description="Helical" evidence="23">
    <location>
        <begin position="504"/>
        <end position="523"/>
    </location>
</feature>
<dbReference type="GO" id="GO:0016491">
    <property type="term" value="F:oxidoreductase activity"/>
    <property type="evidence" value="ECO:0007669"/>
    <property type="project" value="UniProtKB-KW"/>
</dbReference>
<dbReference type="PROSITE" id="PS00077">
    <property type="entry name" value="COX1_CUB"/>
    <property type="match status" value="1"/>
</dbReference>
<dbReference type="Gene3D" id="1.20.210.10">
    <property type="entry name" value="Cytochrome c oxidase-like, subunit I domain"/>
    <property type="match status" value="1"/>
</dbReference>
<evidence type="ECO:0000256" key="14">
    <source>
        <dbReference type="ARBA" id="ARBA00022989"/>
    </source>
</evidence>
<dbReference type="PANTHER" id="PTHR10422:SF29">
    <property type="entry name" value="CYTOCHROME C OXIDASE SUBUNIT 1 HOMOLOG, BACTEROID"/>
    <property type="match status" value="1"/>
</dbReference>
<evidence type="ECO:0000256" key="3">
    <source>
        <dbReference type="ARBA" id="ARBA00004673"/>
    </source>
</evidence>
<comment type="cofactor">
    <cofactor evidence="21">
        <name>heme</name>
        <dbReference type="ChEBI" id="CHEBI:30413"/>
    </cofactor>
    <text evidence="21">Binds 2 heme groups per subunit, denoted as high- and low-spin.</text>
</comment>
<keyword evidence="9 22" id="KW-0679">Respiratory chain</keyword>
<feature type="transmembrane region" description="Helical" evidence="23">
    <location>
        <begin position="187"/>
        <end position="209"/>
    </location>
</feature>
<feature type="transmembrane region" description="Helical" evidence="23">
    <location>
        <begin position="72"/>
        <end position="100"/>
    </location>
</feature>
<keyword evidence="15 21" id="KW-0408">Iron</keyword>
<feature type="binding site" description="axial binding residue" evidence="21">
    <location>
        <position position="118"/>
    </location>
    <ligand>
        <name>heme b</name>
        <dbReference type="ChEBI" id="CHEBI:60344"/>
        <label>1; low-spin</label>
    </ligand>
    <ligandPart>
        <name>Fe</name>
        <dbReference type="ChEBI" id="CHEBI:18248"/>
    </ligandPart>
</feature>
<evidence type="ECO:0000256" key="15">
    <source>
        <dbReference type="ARBA" id="ARBA00023004"/>
    </source>
</evidence>
<evidence type="ECO:0000256" key="23">
    <source>
        <dbReference type="SAM" id="Phobius"/>
    </source>
</evidence>
<feature type="binding site" description="axial binding residue" evidence="21">
    <location>
        <position position="408"/>
    </location>
    <ligand>
        <name>heme b</name>
        <dbReference type="ChEBI" id="CHEBI:60344"/>
        <label>1; low-spin</label>
    </ligand>
    <ligandPart>
        <name>Fe</name>
        <dbReference type="ChEBI" id="CHEBI:18248"/>
    </ligandPart>
</feature>
<dbReference type="GO" id="GO:0020037">
    <property type="term" value="F:heme binding"/>
    <property type="evidence" value="ECO:0007669"/>
    <property type="project" value="InterPro"/>
</dbReference>
<evidence type="ECO:0000313" key="26">
    <source>
        <dbReference type="Proteomes" id="UP000316801"/>
    </source>
</evidence>
<evidence type="ECO:0000256" key="12">
    <source>
        <dbReference type="ARBA" id="ARBA00022967"/>
    </source>
</evidence>
<evidence type="ECO:0000256" key="4">
    <source>
        <dbReference type="ARBA" id="ARBA00009578"/>
    </source>
</evidence>
<sequence>MNNTVPIVALTAGAFLALLGAGFAHDDLFAAHMWVLFFTLAASMIVLLRRVRFAPAGEAAVRVDRSGYFDEVIKYGTIATTFWGVVGFLVGVVIALQLAFPDLNFGPWFNFGRVRPLHTSAVIFAFGGNALICTSFYVVQRTCRVRLFGGDGLGWFVFWGYQLFIVMAATGYLLGITQGREYAEPEWYVDLWLTVVWVAYLVAFLGTILMRKEPHIYVANWFYLAFIVTIAMLHVVNNLAIPVSFLGVKSYSAFSGVQDALTQWWYGHNAVGFFLTAGFLGMMYYFVPKQAGRPVYSYRLSIIHFWALIFMYIWAGPHHLHYTALPDWAQTLGMVFSIMLWMPSWGGMINGLMTLSGAWDKIRTDPIIRMMVIAIAFYGMSTFEGPMMSVKAVNSLSHYTEWTIGHVHSGALGWVGMISFGAVYFLVPKLWHRNRLYSLAMVNWHFWLATLGIVVYAAVMWVAGVQQGLMWREYDSQGFLVYSFAEAVAAMFPYYVLRAVGGLMYLAGSLIMAFNITMTILGYERQETLPGAVPAGLQPAE</sequence>
<evidence type="ECO:0000256" key="7">
    <source>
        <dbReference type="ARBA" id="ARBA00022475"/>
    </source>
</evidence>
<evidence type="ECO:0000256" key="21">
    <source>
        <dbReference type="PIRSR" id="PIRSR604677-50"/>
    </source>
</evidence>
<evidence type="ECO:0000256" key="8">
    <source>
        <dbReference type="ARBA" id="ARBA00022617"/>
    </source>
</evidence>
<comment type="subcellular location">
    <subcellularLocation>
        <location evidence="2">Cell membrane</location>
        <topology evidence="2">Multi-pass membrane protein</topology>
    </subcellularLocation>
</comment>
<keyword evidence="10 22" id="KW-0812">Transmembrane</keyword>
<keyword evidence="26" id="KW-1185">Reference proteome</keyword>
<accession>A0A549TB21</accession>
<dbReference type="InterPro" id="IPR036927">
    <property type="entry name" value="Cyt_c_oxase-like_su1_sf"/>
</dbReference>
<dbReference type="GO" id="GO:0015990">
    <property type="term" value="P:electron transport coupled proton transport"/>
    <property type="evidence" value="ECO:0007669"/>
    <property type="project" value="TreeGrafter"/>
</dbReference>
<evidence type="ECO:0000256" key="11">
    <source>
        <dbReference type="ARBA" id="ARBA00022723"/>
    </source>
</evidence>
<evidence type="ECO:0000256" key="19">
    <source>
        <dbReference type="ARBA" id="ARBA00054378"/>
    </source>
</evidence>
<evidence type="ECO:0000256" key="2">
    <source>
        <dbReference type="ARBA" id="ARBA00004651"/>
    </source>
</evidence>
<dbReference type="GO" id="GO:0046872">
    <property type="term" value="F:metal ion binding"/>
    <property type="evidence" value="ECO:0007669"/>
    <property type="project" value="UniProtKB-KW"/>
</dbReference>
<dbReference type="PANTHER" id="PTHR10422">
    <property type="entry name" value="CYTOCHROME C OXIDASE SUBUNIT 1"/>
    <property type="match status" value="1"/>
</dbReference>
<feature type="binding site" evidence="21">
    <location>
        <position position="268"/>
    </location>
    <ligand>
        <name>Cu cation</name>
        <dbReference type="ChEBI" id="CHEBI:23378"/>
        <label>B</label>
    </ligand>
</feature>
<dbReference type="GO" id="GO:0006119">
    <property type="term" value="P:oxidative phosphorylation"/>
    <property type="evidence" value="ECO:0007669"/>
    <property type="project" value="UniProtKB-UniPathway"/>
</dbReference>
<keyword evidence="16" id="KW-0186">Copper</keyword>
<feature type="transmembrane region" description="Helical" evidence="23">
    <location>
        <begin position="152"/>
        <end position="175"/>
    </location>
</feature>
<evidence type="ECO:0000259" key="24">
    <source>
        <dbReference type="PROSITE" id="PS50855"/>
    </source>
</evidence>
<comment type="catalytic activity">
    <reaction evidence="18">
        <text>4 Fe(II)-[cytochrome c] + O2 + 8 H(+)(in) = 4 Fe(III)-[cytochrome c] + 2 H2O + 4 H(+)(out)</text>
        <dbReference type="Rhea" id="RHEA:11436"/>
        <dbReference type="Rhea" id="RHEA-COMP:10350"/>
        <dbReference type="Rhea" id="RHEA-COMP:14399"/>
        <dbReference type="ChEBI" id="CHEBI:15377"/>
        <dbReference type="ChEBI" id="CHEBI:15378"/>
        <dbReference type="ChEBI" id="CHEBI:15379"/>
        <dbReference type="ChEBI" id="CHEBI:29033"/>
        <dbReference type="ChEBI" id="CHEBI:29034"/>
        <dbReference type="EC" id="7.1.1.9"/>
    </reaction>
</comment>
<evidence type="ECO:0000256" key="20">
    <source>
        <dbReference type="ARBA" id="ARBA00078182"/>
    </source>
</evidence>
<comment type="similarity">
    <text evidence="4 22">Belongs to the heme-copper respiratory oxidase family.</text>
</comment>
<evidence type="ECO:0000256" key="13">
    <source>
        <dbReference type="ARBA" id="ARBA00022982"/>
    </source>
</evidence>
<name>A0A549TB21_9HYPH</name>
<evidence type="ECO:0000313" key="25">
    <source>
        <dbReference type="EMBL" id="TRL39069.1"/>
    </source>
</evidence>
<comment type="cofactor">
    <cofactor evidence="21">
        <name>Cu(2+)</name>
        <dbReference type="ChEBI" id="CHEBI:29036"/>
    </cofactor>
    <text evidence="21">Binds 1 copper ion per subunit, denoted as copper B.</text>
</comment>
<keyword evidence="12" id="KW-1278">Translocase</keyword>
<feature type="transmembrane region" description="Helical" evidence="23">
    <location>
        <begin position="265"/>
        <end position="286"/>
    </location>
</feature>
<keyword evidence="7" id="KW-1003">Cell membrane</keyword>
<organism evidence="25 26">
    <name type="scientific">Rhizobium straminoryzae</name>
    <dbReference type="NCBI Taxonomy" id="1387186"/>
    <lineage>
        <taxon>Bacteria</taxon>
        <taxon>Pseudomonadati</taxon>
        <taxon>Pseudomonadota</taxon>
        <taxon>Alphaproteobacteria</taxon>
        <taxon>Hyphomicrobiales</taxon>
        <taxon>Rhizobiaceae</taxon>
        <taxon>Rhizobium/Agrobacterium group</taxon>
        <taxon>Rhizobium</taxon>
    </lineage>
</organism>
<dbReference type="InterPro" id="IPR004677">
    <property type="entry name" value="Cyt_c_oxidase_cbb3_su1"/>
</dbReference>
<dbReference type="Pfam" id="PF00115">
    <property type="entry name" value="COX1"/>
    <property type="match status" value="1"/>
</dbReference>
<dbReference type="SUPFAM" id="SSF81442">
    <property type="entry name" value="Cytochrome c oxidase subunit I-like"/>
    <property type="match status" value="1"/>
</dbReference>
<evidence type="ECO:0000256" key="9">
    <source>
        <dbReference type="ARBA" id="ARBA00022660"/>
    </source>
</evidence>
<evidence type="ECO:0000256" key="16">
    <source>
        <dbReference type="ARBA" id="ARBA00023008"/>
    </source>
</evidence>
<evidence type="ECO:0000256" key="5">
    <source>
        <dbReference type="ARBA" id="ARBA00012949"/>
    </source>
</evidence>
<feature type="transmembrane region" description="Helical" evidence="23">
    <location>
        <begin position="439"/>
        <end position="459"/>
    </location>
</feature>
<keyword evidence="11 21" id="KW-0479">Metal-binding</keyword>
<feature type="transmembrane region" description="Helical" evidence="23">
    <location>
        <begin position="407"/>
        <end position="427"/>
    </location>
</feature>
<dbReference type="CDD" id="cd01661">
    <property type="entry name" value="cbb3_Oxidase_I"/>
    <property type="match status" value="1"/>
</dbReference>
<evidence type="ECO:0000256" key="6">
    <source>
        <dbReference type="ARBA" id="ARBA00022448"/>
    </source>
</evidence>
<dbReference type="NCBIfam" id="TIGR00780">
    <property type="entry name" value="ccoN"/>
    <property type="match status" value="1"/>
</dbReference>
<dbReference type="GO" id="GO:0022904">
    <property type="term" value="P:respiratory electron transport chain"/>
    <property type="evidence" value="ECO:0007669"/>
    <property type="project" value="TreeGrafter"/>
</dbReference>
<evidence type="ECO:0000256" key="1">
    <source>
        <dbReference type="ARBA" id="ARBA00001970"/>
    </source>
</evidence>
<evidence type="ECO:0000256" key="22">
    <source>
        <dbReference type="RuleBase" id="RU000370"/>
    </source>
</evidence>
<dbReference type="GO" id="GO:0004129">
    <property type="term" value="F:cytochrome-c oxidase activity"/>
    <property type="evidence" value="ECO:0007669"/>
    <property type="project" value="UniProtKB-EC"/>
</dbReference>
<feature type="transmembrane region" description="Helical" evidence="23">
    <location>
        <begin position="120"/>
        <end position="140"/>
    </location>
</feature>
<feature type="transmembrane region" description="Helical" evidence="23">
    <location>
        <begin position="335"/>
        <end position="355"/>
    </location>
</feature>
<keyword evidence="17 23" id="KW-0472">Membrane</keyword>
<dbReference type="PROSITE" id="PS50855">
    <property type="entry name" value="COX1"/>
    <property type="match status" value="1"/>
</dbReference>
<feature type="transmembrane region" description="Helical" evidence="23">
    <location>
        <begin position="221"/>
        <end position="245"/>
    </location>
</feature>
<keyword evidence="6 22" id="KW-0813">Transport</keyword>
<dbReference type="InterPro" id="IPR000883">
    <property type="entry name" value="Cyt_C_Oxase_1"/>
</dbReference>
<comment type="pathway">
    <text evidence="3">Energy metabolism; oxidative phosphorylation.</text>
</comment>
<dbReference type="FunFam" id="1.20.210.10:FF:000005">
    <property type="entry name" value="Cytochrome c oxidase, cbb3-type, subunit I"/>
    <property type="match status" value="1"/>
</dbReference>
<dbReference type="UniPathway" id="UPA00705"/>
<dbReference type="AlphaFoldDB" id="A0A549TB21"/>
<comment type="function">
    <text evidence="19">Cytochrome c oxidase is the component of the respiratory chain that catalyzes the reduction of oxygen to water. Subunits 1-3 form the functional core of the enzyme complex. Co I is the catalytic subunit of the enzyme. Electrons originating in cytochrome c or a quinol are transferred to the bimetallic center formed by a high-spin heme and copper B.</text>
</comment>
<keyword evidence="25" id="KW-0560">Oxidoreductase</keyword>
<dbReference type="InterPro" id="IPR023616">
    <property type="entry name" value="Cyt_c_oxase-like_su1_dom"/>
</dbReference>
<comment type="cofactor">
    <cofactor evidence="1">
        <name>heme b</name>
        <dbReference type="ChEBI" id="CHEBI:60344"/>
    </cofactor>
</comment>
<proteinExistence type="inferred from homology"/>
<feature type="binding site" evidence="21">
    <location>
        <position position="318"/>
    </location>
    <ligand>
        <name>Cu cation</name>
        <dbReference type="ChEBI" id="CHEBI:23378"/>
        <label>B</label>
    </ligand>
</feature>
<feature type="transmembrane region" description="Helical" evidence="23">
    <location>
        <begin position="34"/>
        <end position="51"/>
    </location>
</feature>
<protein>
    <recommendedName>
        <fullName evidence="5">cytochrome-c oxidase</fullName>
        <ecNumber evidence="5">7.1.1.9</ecNumber>
    </recommendedName>
    <alternativeName>
        <fullName evidence="20">Cytochrome c oxidase polypeptide I homolog</fullName>
    </alternativeName>
</protein>
<evidence type="ECO:0000256" key="17">
    <source>
        <dbReference type="ARBA" id="ARBA00023136"/>
    </source>
</evidence>
<reference evidence="25 26" key="1">
    <citation type="submission" date="2019-07" db="EMBL/GenBank/DDBJ databases">
        <title>Ln-dependent methylotrophs.</title>
        <authorList>
            <person name="Tani A."/>
        </authorList>
    </citation>
    <scope>NUCLEOTIDE SEQUENCE [LARGE SCALE GENOMIC DNA]</scope>
    <source>
        <strain evidence="25 26">SM12</strain>
    </source>
</reference>
<evidence type="ECO:0000256" key="10">
    <source>
        <dbReference type="ARBA" id="ARBA00022692"/>
    </source>
</evidence>